<feature type="coiled-coil region" evidence="2">
    <location>
        <begin position="580"/>
        <end position="614"/>
    </location>
</feature>
<keyword evidence="4" id="KW-1185">Reference proteome</keyword>
<protein>
    <submittedName>
        <fullName evidence="3">Dystrophin-like protein</fullName>
    </submittedName>
</protein>
<dbReference type="AlphaFoldDB" id="A0A2G8KGZ5"/>
<sequence length="776" mass="89800">MKIYLVLVRKTLQAELENEQKKVNSLSHMVVVVDEVSSENATIELEEQLTSLGERWAQVCEWTTNRFTTLQNLLQDWNGFEREKKSFGDWLTEKETILTEMTLVRVETKDDILSRAKELKVLEQDLEVQHKEFDRLNNAAQALANSLTKISTDHTSLESVQNTLDEYSQRWDNLVQQMEEQSKEVAQFLSEQTVMAEVTSVESSSPVLKRPSEDLVLKKQFDGELDSLVTWLEDTEQVICSSGEPTPDDPSLNDQIQIFATLDSGLRERTMRVKTVSELGNKLINLTQKGGDSSVTIKDTLEKFRERWEGVTGLLEDRKKKLNQATIHKEFLDELRRLKEVLDGVERWLSEQKAPEKDVEEMEEMLNQCRARQKEFNIHGTRYQNLNSLAREVMSHESTLSRSTQRDLKSIRQGWEESRQNLEDREIELVAALESAPYQHFQEGLQALMGWLEKVGIVLKSQEFFVTELEQLESQLDEFKKLQTDIKAQERNYSYIGQRGKDLMVKTPNKSDAIQNDLDKLHRTWNNVTRSAEENEDKVKTAVKELTAWQEELSSLKTWMTQVDHFLNVEEAAIGEQQLLLVQLEQCENLEHDIKTLQTNMDNLIETGEQLIKESTPLFAGYLEEELREIKENWEDIKVLAKKQEAAVQDAQEKTNKYQTESKEFTEYLEEMAKDFGKDFQVESEEEIQIELKRIQNALQELDGKKSSLDSIQEAANVITEKSSATLTEKIIKDIEDGRQRWQTMIDNLKAREKVRARAAGFTLSGMEWSVLSLLL</sequence>
<accession>A0A2G8KGZ5</accession>
<comment type="caution">
    <text evidence="3">The sequence shown here is derived from an EMBL/GenBank/DDBJ whole genome shotgun (WGS) entry which is preliminary data.</text>
</comment>
<organism evidence="3 4">
    <name type="scientific">Stichopus japonicus</name>
    <name type="common">Sea cucumber</name>
    <dbReference type="NCBI Taxonomy" id="307972"/>
    <lineage>
        <taxon>Eukaryota</taxon>
        <taxon>Metazoa</taxon>
        <taxon>Echinodermata</taxon>
        <taxon>Eleutherozoa</taxon>
        <taxon>Echinozoa</taxon>
        <taxon>Holothuroidea</taxon>
        <taxon>Aspidochirotacea</taxon>
        <taxon>Aspidochirotida</taxon>
        <taxon>Stichopodidae</taxon>
        <taxon>Apostichopus</taxon>
    </lineage>
</organism>
<proteinExistence type="predicted"/>
<evidence type="ECO:0000313" key="3">
    <source>
        <dbReference type="EMBL" id="PIK47267.1"/>
    </source>
</evidence>
<dbReference type="Pfam" id="PF00435">
    <property type="entry name" value="Spectrin"/>
    <property type="match status" value="5"/>
</dbReference>
<evidence type="ECO:0000256" key="2">
    <source>
        <dbReference type="SAM" id="Coils"/>
    </source>
</evidence>
<dbReference type="OrthoDB" id="10057795at2759"/>
<keyword evidence="1" id="KW-0677">Repeat</keyword>
<dbReference type="Gene3D" id="1.20.58.60">
    <property type="match status" value="5"/>
</dbReference>
<dbReference type="SUPFAM" id="SSF46966">
    <property type="entry name" value="Spectrin repeat"/>
    <property type="match status" value="4"/>
</dbReference>
<dbReference type="STRING" id="307972.A0A2G8KGZ5"/>
<feature type="coiled-coil region" evidence="2">
    <location>
        <begin position="685"/>
        <end position="752"/>
    </location>
</feature>
<dbReference type="PANTHER" id="PTHR11915">
    <property type="entry name" value="SPECTRIN/FILAMIN RELATED CYTOSKELETAL PROTEIN"/>
    <property type="match status" value="1"/>
</dbReference>
<dbReference type="InterPro" id="IPR002017">
    <property type="entry name" value="Spectrin_repeat"/>
</dbReference>
<reference evidence="3 4" key="1">
    <citation type="journal article" date="2017" name="PLoS Biol.">
        <title>The sea cucumber genome provides insights into morphological evolution and visceral regeneration.</title>
        <authorList>
            <person name="Zhang X."/>
            <person name="Sun L."/>
            <person name="Yuan J."/>
            <person name="Sun Y."/>
            <person name="Gao Y."/>
            <person name="Zhang L."/>
            <person name="Li S."/>
            <person name="Dai H."/>
            <person name="Hamel J.F."/>
            <person name="Liu C."/>
            <person name="Yu Y."/>
            <person name="Liu S."/>
            <person name="Lin W."/>
            <person name="Guo K."/>
            <person name="Jin S."/>
            <person name="Xu P."/>
            <person name="Storey K.B."/>
            <person name="Huan P."/>
            <person name="Zhang T."/>
            <person name="Zhou Y."/>
            <person name="Zhang J."/>
            <person name="Lin C."/>
            <person name="Li X."/>
            <person name="Xing L."/>
            <person name="Huo D."/>
            <person name="Sun M."/>
            <person name="Wang L."/>
            <person name="Mercier A."/>
            <person name="Li F."/>
            <person name="Yang H."/>
            <person name="Xiang J."/>
        </authorList>
    </citation>
    <scope>NUCLEOTIDE SEQUENCE [LARGE SCALE GENOMIC DNA]</scope>
    <source>
        <strain evidence="3">Shaxun</strain>
        <tissue evidence="3">Muscle</tissue>
    </source>
</reference>
<dbReference type="Proteomes" id="UP000230750">
    <property type="component" value="Unassembled WGS sequence"/>
</dbReference>
<keyword evidence="2" id="KW-0175">Coiled coil</keyword>
<evidence type="ECO:0000313" key="4">
    <source>
        <dbReference type="Proteomes" id="UP000230750"/>
    </source>
</evidence>
<dbReference type="SMART" id="SM00150">
    <property type="entry name" value="SPEC"/>
    <property type="match status" value="6"/>
</dbReference>
<feature type="coiled-coil region" evidence="2">
    <location>
        <begin position="119"/>
        <end position="184"/>
    </location>
</feature>
<gene>
    <name evidence="3" type="ORF">BSL78_15878</name>
</gene>
<dbReference type="CDD" id="cd00176">
    <property type="entry name" value="SPEC"/>
    <property type="match status" value="3"/>
</dbReference>
<dbReference type="EMBL" id="MRZV01000592">
    <property type="protein sequence ID" value="PIK47267.1"/>
    <property type="molecule type" value="Genomic_DNA"/>
</dbReference>
<evidence type="ECO:0000256" key="1">
    <source>
        <dbReference type="ARBA" id="ARBA00022737"/>
    </source>
</evidence>
<dbReference type="InterPro" id="IPR018159">
    <property type="entry name" value="Spectrin/alpha-actinin"/>
</dbReference>
<name>A0A2G8KGZ5_STIJA</name>
<feature type="coiled-coil region" evidence="2">
    <location>
        <begin position="462"/>
        <end position="492"/>
    </location>
</feature>